<proteinExistence type="predicted"/>
<accession>A0A822XR98</accession>
<sequence>MAGFSSVEKYVYRITSCWIVIDCKWRLL</sequence>
<evidence type="ECO:0000313" key="1">
    <source>
        <dbReference type="EMBL" id="DAD21671.1"/>
    </source>
</evidence>
<organism evidence="1 2">
    <name type="scientific">Nelumbo nucifera</name>
    <name type="common">Sacred lotus</name>
    <dbReference type="NCBI Taxonomy" id="4432"/>
    <lineage>
        <taxon>Eukaryota</taxon>
        <taxon>Viridiplantae</taxon>
        <taxon>Streptophyta</taxon>
        <taxon>Embryophyta</taxon>
        <taxon>Tracheophyta</taxon>
        <taxon>Spermatophyta</taxon>
        <taxon>Magnoliopsida</taxon>
        <taxon>Proteales</taxon>
        <taxon>Nelumbonaceae</taxon>
        <taxon>Nelumbo</taxon>
    </lineage>
</organism>
<dbReference type="AlphaFoldDB" id="A0A822XR98"/>
<evidence type="ECO:0000313" key="2">
    <source>
        <dbReference type="Proteomes" id="UP000607653"/>
    </source>
</evidence>
<name>A0A822XR98_NELNU</name>
<reference evidence="1 2" key="1">
    <citation type="journal article" date="2020" name="Mol. Biol. Evol.">
        <title>Distinct Expression and Methylation Patterns for Genes with Different Fates following a Single Whole-Genome Duplication in Flowering Plants.</title>
        <authorList>
            <person name="Shi T."/>
            <person name="Rahmani R.S."/>
            <person name="Gugger P.F."/>
            <person name="Wang M."/>
            <person name="Li H."/>
            <person name="Zhang Y."/>
            <person name="Li Z."/>
            <person name="Wang Q."/>
            <person name="Van de Peer Y."/>
            <person name="Marchal K."/>
            <person name="Chen J."/>
        </authorList>
    </citation>
    <scope>NUCLEOTIDE SEQUENCE [LARGE SCALE GENOMIC DNA]</scope>
    <source>
        <tissue evidence="1">Leaf</tissue>
    </source>
</reference>
<keyword evidence="2" id="KW-1185">Reference proteome</keyword>
<protein>
    <submittedName>
        <fullName evidence="1">Uncharacterized protein</fullName>
    </submittedName>
</protein>
<dbReference type="Proteomes" id="UP000607653">
    <property type="component" value="Unassembled WGS sequence"/>
</dbReference>
<dbReference type="EMBL" id="DUZY01000001">
    <property type="protein sequence ID" value="DAD21671.1"/>
    <property type="molecule type" value="Genomic_DNA"/>
</dbReference>
<comment type="caution">
    <text evidence="1">The sequence shown here is derived from an EMBL/GenBank/DDBJ whole genome shotgun (WGS) entry which is preliminary data.</text>
</comment>
<gene>
    <name evidence="1" type="ORF">HUJ06_023134</name>
</gene>